<organism evidence="1 2">
    <name type="scientific">Letharia lupina</name>
    <dbReference type="NCBI Taxonomy" id="560253"/>
    <lineage>
        <taxon>Eukaryota</taxon>
        <taxon>Fungi</taxon>
        <taxon>Dikarya</taxon>
        <taxon>Ascomycota</taxon>
        <taxon>Pezizomycotina</taxon>
        <taxon>Lecanoromycetes</taxon>
        <taxon>OSLEUM clade</taxon>
        <taxon>Lecanoromycetidae</taxon>
        <taxon>Lecanorales</taxon>
        <taxon>Lecanorineae</taxon>
        <taxon>Parmeliaceae</taxon>
        <taxon>Letharia</taxon>
    </lineage>
</organism>
<evidence type="ECO:0000313" key="2">
    <source>
        <dbReference type="Proteomes" id="UP000593566"/>
    </source>
</evidence>
<name>A0A8H6FIV5_9LECA</name>
<dbReference type="Proteomes" id="UP000593566">
    <property type="component" value="Unassembled WGS sequence"/>
</dbReference>
<sequence>MSDQLLSHPQKLYSTIETTLYDDVSGPRGYSEPILTPFFIPQSESAHGCLRVNVLAGTDLETTLGVGQTPFLYAIGLLHKAKRLGTIVGSQEGLLFTIFDIYSRPALYDTINPLDPLLFARATASLDEQRKFYNRVWRLYMHSDRYILVFAIGQRRKLRLVMPDFIYF</sequence>
<dbReference type="RefSeq" id="XP_037157017.1">
    <property type="nucleotide sequence ID" value="XM_037298382.1"/>
</dbReference>
<accession>A0A8H6FIV5</accession>
<dbReference type="EMBL" id="JACCJB010000003">
    <property type="protein sequence ID" value="KAF6229375.1"/>
    <property type="molecule type" value="Genomic_DNA"/>
</dbReference>
<dbReference type="GeneID" id="59335890"/>
<dbReference type="AlphaFoldDB" id="A0A8H6FIV5"/>
<proteinExistence type="predicted"/>
<keyword evidence="2" id="KW-1185">Reference proteome</keyword>
<reference evidence="1 2" key="1">
    <citation type="journal article" date="2020" name="Genomics">
        <title>Complete, high-quality genomes from long-read metagenomic sequencing of two wolf lichen thalli reveals enigmatic genome architecture.</title>
        <authorList>
            <person name="McKenzie S.K."/>
            <person name="Walston R.F."/>
            <person name="Allen J.L."/>
        </authorList>
    </citation>
    <scope>NUCLEOTIDE SEQUENCE [LARGE SCALE GENOMIC DNA]</scope>
    <source>
        <strain evidence="1">WasteWater1</strain>
    </source>
</reference>
<protein>
    <submittedName>
        <fullName evidence="1">Uncharacterized protein</fullName>
    </submittedName>
</protein>
<comment type="caution">
    <text evidence="1">The sequence shown here is derived from an EMBL/GenBank/DDBJ whole genome shotgun (WGS) entry which is preliminary data.</text>
</comment>
<evidence type="ECO:0000313" key="1">
    <source>
        <dbReference type="EMBL" id="KAF6229375.1"/>
    </source>
</evidence>
<gene>
    <name evidence="1" type="ORF">HO133_007491</name>
</gene>